<sequence length="88" mass="9450">MRTSASVPLSSVQLSKTLPSDKGASDGSRALMPTGDPRSVNLNKPVSSAYDAVDEANNAPRIRVDAAEHLIMNRIFPPAIAFLWQPEC</sequence>
<geneLocation type="plasmid" evidence="2">
    <name>pZYJ03</name>
</geneLocation>
<dbReference type="EMBL" id="CP159196">
    <property type="protein sequence ID" value="XCF12149.1"/>
    <property type="molecule type" value="Genomic_DNA"/>
</dbReference>
<reference evidence="2" key="1">
    <citation type="journal article" date="2020" name="Int. J. Syst. Evol. Microbiol.">
        <title>Notification of changes in taxonomic opinion previously published outside the IJSEM.</title>
        <authorList>
            <person name="Oren A."/>
            <person name="Garrity G."/>
        </authorList>
    </citation>
    <scope>NUCLEOTIDE SEQUENCE</scope>
    <source>
        <strain evidence="2">TCYB15</strain>
    </source>
</reference>
<gene>
    <name evidence="2" type="ORF">ABM428_17075</name>
</gene>
<accession>A0AAU8C7Y7</accession>
<feature type="compositionally biased region" description="Polar residues" evidence="1">
    <location>
        <begin position="1"/>
        <end position="18"/>
    </location>
</feature>
<keyword evidence="2" id="KW-0614">Plasmid</keyword>
<evidence type="ECO:0000256" key="1">
    <source>
        <dbReference type="SAM" id="MobiDB-lite"/>
    </source>
</evidence>
<protein>
    <submittedName>
        <fullName evidence="2">Uncharacterized protein</fullName>
    </submittedName>
</protein>
<organism evidence="2">
    <name type="scientific">Sulfitobacter sp. TCYB15</name>
    <dbReference type="NCBI Taxonomy" id="3229275"/>
    <lineage>
        <taxon>Bacteria</taxon>
        <taxon>Pseudomonadati</taxon>
        <taxon>Pseudomonadota</taxon>
        <taxon>Alphaproteobacteria</taxon>
        <taxon>Rhodobacterales</taxon>
        <taxon>Roseobacteraceae</taxon>
        <taxon>Sulfitobacter</taxon>
    </lineage>
</organism>
<dbReference type="RefSeq" id="WP_353628616.1">
    <property type="nucleotide sequence ID" value="NZ_CP159196.1"/>
</dbReference>
<dbReference type="AlphaFoldDB" id="A0AAU8C7Y7"/>
<reference evidence="2" key="2">
    <citation type="submission" date="2024-06" db="EMBL/GenBank/DDBJ databases">
        <authorList>
            <person name="Deng Y."/>
        </authorList>
    </citation>
    <scope>NUCLEOTIDE SEQUENCE</scope>
    <source>
        <strain evidence="2">TCYB15</strain>
        <plasmid evidence="2">pZYJ03</plasmid>
    </source>
</reference>
<dbReference type="KEGG" id="suly:ABM428_17075"/>
<proteinExistence type="predicted"/>
<feature type="region of interest" description="Disordered" evidence="1">
    <location>
        <begin position="1"/>
        <end position="43"/>
    </location>
</feature>
<evidence type="ECO:0000313" key="2">
    <source>
        <dbReference type="EMBL" id="XCF12149.1"/>
    </source>
</evidence>
<name>A0AAU8C7Y7_9RHOB</name>